<keyword evidence="4 5" id="KW-0472">Membrane</keyword>
<dbReference type="Proteomes" id="UP001230156">
    <property type="component" value="Unassembled WGS sequence"/>
</dbReference>
<gene>
    <name evidence="7" type="ORF">Q8A70_22470</name>
</gene>
<comment type="subcellular location">
    <subcellularLocation>
        <location evidence="1">Membrane</location>
        <topology evidence="1">Multi-pass membrane protein</topology>
    </subcellularLocation>
</comment>
<evidence type="ECO:0000256" key="2">
    <source>
        <dbReference type="ARBA" id="ARBA00022692"/>
    </source>
</evidence>
<organism evidence="7 8">
    <name type="scientific">Dongia sedimenti</name>
    <dbReference type="NCBI Taxonomy" id="3064282"/>
    <lineage>
        <taxon>Bacteria</taxon>
        <taxon>Pseudomonadati</taxon>
        <taxon>Pseudomonadota</taxon>
        <taxon>Alphaproteobacteria</taxon>
        <taxon>Rhodospirillales</taxon>
        <taxon>Dongiaceae</taxon>
        <taxon>Dongia</taxon>
    </lineage>
</organism>
<keyword evidence="8" id="KW-1185">Reference proteome</keyword>
<protein>
    <recommendedName>
        <fullName evidence="6">Integral membrane bound transporter domain-containing protein</fullName>
    </recommendedName>
</protein>
<dbReference type="Pfam" id="PF13515">
    <property type="entry name" value="FUSC_2"/>
    <property type="match status" value="1"/>
</dbReference>
<feature type="transmembrane region" description="Helical" evidence="5">
    <location>
        <begin position="68"/>
        <end position="86"/>
    </location>
</feature>
<proteinExistence type="predicted"/>
<evidence type="ECO:0000259" key="6">
    <source>
        <dbReference type="Pfam" id="PF13515"/>
    </source>
</evidence>
<evidence type="ECO:0000313" key="7">
    <source>
        <dbReference type="EMBL" id="MDQ7250472.1"/>
    </source>
</evidence>
<evidence type="ECO:0000313" key="8">
    <source>
        <dbReference type="Proteomes" id="UP001230156"/>
    </source>
</evidence>
<keyword evidence="2 5" id="KW-0812">Transmembrane</keyword>
<keyword evidence="3 5" id="KW-1133">Transmembrane helix</keyword>
<dbReference type="InterPro" id="IPR049453">
    <property type="entry name" value="Memb_transporter_dom"/>
</dbReference>
<accession>A0ABU0YRX9</accession>
<name>A0ABU0YRX9_9PROT</name>
<reference evidence="8" key="1">
    <citation type="submission" date="2023-08" db="EMBL/GenBank/DDBJ databases">
        <title>Rhodospirillaceae gen. nov., a novel taxon isolated from the Yangtze River Yuezi River estuary sludge.</title>
        <authorList>
            <person name="Ruan L."/>
        </authorList>
    </citation>
    <scope>NUCLEOTIDE SEQUENCE [LARGE SCALE GENOMIC DNA]</scope>
    <source>
        <strain evidence="8">R-7</strain>
    </source>
</reference>
<dbReference type="EMBL" id="JAUYVI010000007">
    <property type="protein sequence ID" value="MDQ7250472.1"/>
    <property type="molecule type" value="Genomic_DNA"/>
</dbReference>
<evidence type="ECO:0000256" key="1">
    <source>
        <dbReference type="ARBA" id="ARBA00004141"/>
    </source>
</evidence>
<evidence type="ECO:0000256" key="4">
    <source>
        <dbReference type="ARBA" id="ARBA00023136"/>
    </source>
</evidence>
<feature type="domain" description="Integral membrane bound transporter" evidence="6">
    <location>
        <begin position="9"/>
        <end position="81"/>
    </location>
</feature>
<evidence type="ECO:0000256" key="3">
    <source>
        <dbReference type="ARBA" id="ARBA00022989"/>
    </source>
</evidence>
<feature type="transmembrane region" description="Helical" evidence="5">
    <location>
        <begin position="40"/>
        <end position="56"/>
    </location>
</feature>
<sequence>MSFMLCLPYLWFFPATPIGMAVLLSAGTIVMVLLGRRDDIIMTAITTIVVTVIAVIDPHDAWHQPLLRLIDTMVGIGIGVACKWLSSLPAGWHQKSMNVGTAGRS</sequence>
<evidence type="ECO:0000256" key="5">
    <source>
        <dbReference type="SAM" id="Phobius"/>
    </source>
</evidence>
<comment type="caution">
    <text evidence="7">The sequence shown here is derived from an EMBL/GenBank/DDBJ whole genome shotgun (WGS) entry which is preliminary data.</text>
</comment>
<feature type="transmembrane region" description="Helical" evidence="5">
    <location>
        <begin position="12"/>
        <end position="33"/>
    </location>
</feature>